<evidence type="ECO:0008006" key="2">
    <source>
        <dbReference type="Google" id="ProtNLM"/>
    </source>
</evidence>
<accession>A0AAU6W4C1</accession>
<proteinExistence type="predicted"/>
<gene>
    <name evidence="1" type="ORF">Cruim01_00052</name>
</gene>
<protein>
    <recommendedName>
        <fullName evidence="2">HNH endonuclease</fullName>
    </recommendedName>
</protein>
<dbReference type="EMBL" id="PP179333">
    <property type="protein sequence ID" value="XAI71353.1"/>
    <property type="molecule type" value="Genomic_DNA"/>
</dbReference>
<sequence>MKHCKKCGAHKSDDDFYPKRSSCKECVKANVRANYSVNRDQYREYERRRASLPHRIEARESYAATDEGRKRSALAKRAYIERNGDKRHAHTIVDNAVRRGKIWKSPCCTSPGCFSTENIQGHHTHYNEPLCVVWLCSACHAQLHREHDSRQCAAA</sequence>
<organism evidence="1">
    <name type="scientific">Pseudomonas phage Cruim01</name>
    <dbReference type="NCBI Taxonomy" id="3138528"/>
    <lineage>
        <taxon>Viruses</taxon>
    </lineage>
</organism>
<name>A0AAU6W4C1_9VIRU</name>
<reference evidence="1" key="1">
    <citation type="journal article" date="2024" name="J. Gen. Virol.">
        <title>Novel phages of Pseudomonas syringae unveil numerous potential auxiliary metabolic genes.</title>
        <authorList>
            <person name="Feltin C."/>
            <person name="Garneau J.R."/>
            <person name="Morris C.E."/>
            <person name="Berard A."/>
            <person name="Torres-Barcelo C."/>
        </authorList>
    </citation>
    <scope>NUCLEOTIDE SEQUENCE</scope>
</reference>
<evidence type="ECO:0000313" key="1">
    <source>
        <dbReference type="EMBL" id="XAI71353.1"/>
    </source>
</evidence>